<evidence type="ECO:0000313" key="2">
    <source>
        <dbReference type="EMBL" id="KAF3498987.1"/>
    </source>
</evidence>
<feature type="compositionally biased region" description="Acidic residues" evidence="1">
    <location>
        <begin position="27"/>
        <end position="44"/>
    </location>
</feature>
<dbReference type="EMBL" id="QGKV02002055">
    <property type="protein sequence ID" value="KAF3498987.1"/>
    <property type="molecule type" value="Genomic_DNA"/>
</dbReference>
<proteinExistence type="predicted"/>
<organism evidence="2 3">
    <name type="scientific">Brassica cretica</name>
    <name type="common">Mustard</name>
    <dbReference type="NCBI Taxonomy" id="69181"/>
    <lineage>
        <taxon>Eukaryota</taxon>
        <taxon>Viridiplantae</taxon>
        <taxon>Streptophyta</taxon>
        <taxon>Embryophyta</taxon>
        <taxon>Tracheophyta</taxon>
        <taxon>Spermatophyta</taxon>
        <taxon>Magnoliopsida</taxon>
        <taxon>eudicotyledons</taxon>
        <taxon>Gunneridae</taxon>
        <taxon>Pentapetalae</taxon>
        <taxon>rosids</taxon>
        <taxon>malvids</taxon>
        <taxon>Brassicales</taxon>
        <taxon>Brassicaceae</taxon>
        <taxon>Brassiceae</taxon>
        <taxon>Brassica</taxon>
    </lineage>
</organism>
<dbReference type="Proteomes" id="UP000266723">
    <property type="component" value="Unassembled WGS sequence"/>
</dbReference>
<dbReference type="InterPro" id="IPR004252">
    <property type="entry name" value="Probable_transposase_24"/>
</dbReference>
<dbReference type="Pfam" id="PF03004">
    <property type="entry name" value="Transposase_24"/>
    <property type="match status" value="1"/>
</dbReference>
<accession>A0ABQ7ALX2</accession>
<reference evidence="2 3" key="1">
    <citation type="journal article" date="2020" name="BMC Genomics">
        <title>Intraspecific diversification of the crop wild relative Brassica cretica Lam. using demographic model selection.</title>
        <authorList>
            <person name="Kioukis A."/>
            <person name="Michalopoulou V.A."/>
            <person name="Briers L."/>
            <person name="Pirintsos S."/>
            <person name="Studholme D.J."/>
            <person name="Pavlidis P."/>
            <person name="Sarris P.F."/>
        </authorList>
    </citation>
    <scope>NUCLEOTIDE SEQUENCE [LARGE SCALE GENOMIC DNA]</scope>
    <source>
        <strain evidence="3">cv. PFS-1207/04</strain>
    </source>
</reference>
<gene>
    <name evidence="2" type="ORF">DY000_02055808</name>
</gene>
<comment type="caution">
    <text evidence="2">The sequence shown here is derived from an EMBL/GenBank/DDBJ whole genome shotgun (WGS) entry which is preliminary data.</text>
</comment>
<evidence type="ECO:0000313" key="3">
    <source>
        <dbReference type="Proteomes" id="UP000266723"/>
    </source>
</evidence>
<keyword evidence="3" id="KW-1185">Reference proteome</keyword>
<feature type="region of interest" description="Disordered" evidence="1">
    <location>
        <begin position="1"/>
        <end position="99"/>
    </location>
</feature>
<feature type="compositionally biased region" description="Basic residues" evidence="1">
    <location>
        <begin position="81"/>
        <end position="99"/>
    </location>
</feature>
<name>A0ABQ7ALX2_BRACR</name>
<protein>
    <submittedName>
        <fullName evidence="2">Uncharacterized protein</fullName>
    </submittedName>
</protein>
<sequence length="202" mass="22739">MLHIETYVVEDDSDYESTPVVPPNDEYVSEDELDEACTDSDSESDSSSYQNRRDNRRPSYMSDAHWATMVEKYSTEQEKRKSAKAARSRKSAPVGKKMHKHGAGSRYFLNIAYNMMVDEGLDEPPSYTALARKTHTGKDGSFLDERTEELVLEVEEAVEEMLQDGSPLGAVKLTPLLLQMQSTIFSTKNTLSYGACDWNACL</sequence>
<evidence type="ECO:0000256" key="1">
    <source>
        <dbReference type="SAM" id="MobiDB-lite"/>
    </source>
</evidence>